<comment type="similarity">
    <text evidence="1 3">Belongs to the short-chain dehydrogenases/reductases (SDR) family.</text>
</comment>
<protein>
    <submittedName>
        <fullName evidence="4">SDR family oxidoreductase</fullName>
    </submittedName>
</protein>
<proteinExistence type="inferred from homology"/>
<evidence type="ECO:0000256" key="2">
    <source>
        <dbReference type="ARBA" id="ARBA00023002"/>
    </source>
</evidence>
<dbReference type="InterPro" id="IPR002347">
    <property type="entry name" value="SDR_fam"/>
</dbReference>
<dbReference type="Proteomes" id="UP001169491">
    <property type="component" value="Unassembled WGS sequence"/>
</dbReference>
<dbReference type="PRINTS" id="PR00081">
    <property type="entry name" value="GDHRDH"/>
</dbReference>
<dbReference type="Gene3D" id="3.40.50.720">
    <property type="entry name" value="NAD(P)-binding Rossmann-like Domain"/>
    <property type="match status" value="1"/>
</dbReference>
<evidence type="ECO:0000256" key="1">
    <source>
        <dbReference type="ARBA" id="ARBA00006484"/>
    </source>
</evidence>
<dbReference type="InterPro" id="IPR036291">
    <property type="entry name" value="NAD(P)-bd_dom_sf"/>
</dbReference>
<keyword evidence="5" id="KW-1185">Reference proteome</keyword>
<evidence type="ECO:0000256" key="3">
    <source>
        <dbReference type="RuleBase" id="RU000363"/>
    </source>
</evidence>
<gene>
    <name evidence="4" type="ORF">J6I92_07220</name>
</gene>
<name>A0ABT8MI77_9GAMM</name>
<evidence type="ECO:0000313" key="5">
    <source>
        <dbReference type="Proteomes" id="UP001169491"/>
    </source>
</evidence>
<accession>A0ABT8MI77</accession>
<dbReference type="SUPFAM" id="SSF51735">
    <property type="entry name" value="NAD(P)-binding Rossmann-fold domains"/>
    <property type="match status" value="1"/>
</dbReference>
<evidence type="ECO:0000313" key="4">
    <source>
        <dbReference type="EMBL" id="MDN7129658.1"/>
    </source>
</evidence>
<dbReference type="PANTHER" id="PTHR44196:SF1">
    <property type="entry name" value="DEHYDROGENASE_REDUCTASE SDR FAMILY MEMBER 7B"/>
    <property type="match status" value="1"/>
</dbReference>
<dbReference type="Pfam" id="PF00106">
    <property type="entry name" value="adh_short"/>
    <property type="match status" value="1"/>
</dbReference>
<keyword evidence="2" id="KW-0560">Oxidoreductase</keyword>
<dbReference type="NCBIfam" id="NF006123">
    <property type="entry name" value="PRK08267.1"/>
    <property type="match status" value="1"/>
</dbReference>
<reference evidence="4 5" key="1">
    <citation type="submission" date="2021-03" db="EMBL/GenBank/DDBJ databases">
        <title>Pseudidiomarina terrestris, a new bacterium isolated from saline soil.</title>
        <authorList>
            <person name="Galisteo C."/>
            <person name="De La Haba R."/>
            <person name="Sanchez-Porro C."/>
            <person name="Ventosa A."/>
        </authorList>
    </citation>
    <scope>NUCLEOTIDE SEQUENCE [LARGE SCALE GENOMIC DNA]</scope>
    <source>
        <strain evidence="5">1APR75-15</strain>
    </source>
</reference>
<organism evidence="4 5">
    <name type="scientific">Pseudidiomarina terrestris</name>
    <dbReference type="NCBI Taxonomy" id="2820060"/>
    <lineage>
        <taxon>Bacteria</taxon>
        <taxon>Pseudomonadati</taxon>
        <taxon>Pseudomonadota</taxon>
        <taxon>Gammaproteobacteria</taxon>
        <taxon>Alteromonadales</taxon>
        <taxon>Idiomarinaceae</taxon>
        <taxon>Pseudidiomarina</taxon>
    </lineage>
</organism>
<dbReference type="RefSeq" id="WP_301834492.1">
    <property type="nucleotide sequence ID" value="NZ_JAGGJC010000002.1"/>
</dbReference>
<comment type="caution">
    <text evidence="4">The sequence shown here is derived from an EMBL/GenBank/DDBJ whole genome shotgun (WGS) entry which is preliminary data.</text>
</comment>
<sequence>MDTRNSIFISGAAAGIGRATTLLFLEAGWQVGAYDRDTDGLAKLANDVAESARERLITGVLDVTENTSWQDALADFAQHNDGKLNLLFNNAGILYSGAFEAISLEAQQRMIEVNVQGVLAGCYLARPYLEAAAVDGPNTARVINMSSASAIYGQPKLAIYSASKFAVRAITEALELEWADQGIKVMDVMPLFVKTAMVADMQGDSMRRLGVRLTPQMVAATVYRMAHYKGSRIHWYVGRQTKLMALASKLSPSWLVRLSNKWISR</sequence>
<dbReference type="EMBL" id="JAGGJC010000002">
    <property type="protein sequence ID" value="MDN7129658.1"/>
    <property type="molecule type" value="Genomic_DNA"/>
</dbReference>
<dbReference type="PANTHER" id="PTHR44196">
    <property type="entry name" value="DEHYDROGENASE/REDUCTASE SDR FAMILY MEMBER 7B"/>
    <property type="match status" value="1"/>
</dbReference>
<dbReference type="PRINTS" id="PR00080">
    <property type="entry name" value="SDRFAMILY"/>
</dbReference>